<dbReference type="PANTHER" id="PTHR31851">
    <property type="entry name" value="FE(2+)/MN(2+) TRANSPORTER PCL1"/>
    <property type="match status" value="1"/>
</dbReference>
<keyword evidence="3" id="KW-0408">Iron</keyword>
<evidence type="ECO:0000256" key="7">
    <source>
        <dbReference type="ARBA" id="ARBA00023136"/>
    </source>
</evidence>
<name>A0A2I0AD96_9ASPA</name>
<keyword evidence="6 9" id="KW-1133">Transmembrane helix</keyword>
<keyword evidence="11" id="KW-1185">Reference proteome</keyword>
<dbReference type="InterPro" id="IPR008217">
    <property type="entry name" value="Ccc1_fam"/>
</dbReference>
<keyword evidence="4 9" id="KW-0926">Vacuole</keyword>
<keyword evidence="9" id="KW-0406">Ion transport</keyword>
<dbReference type="GO" id="GO:0140315">
    <property type="term" value="F:iron ion sequestering activity"/>
    <property type="evidence" value="ECO:0007669"/>
    <property type="project" value="UniProtKB-UniRule"/>
</dbReference>
<dbReference type="EMBL" id="KZ451995">
    <property type="protein sequence ID" value="PKA53486.1"/>
    <property type="molecule type" value="Genomic_DNA"/>
</dbReference>
<evidence type="ECO:0000313" key="10">
    <source>
        <dbReference type="EMBL" id="PKA53486.1"/>
    </source>
</evidence>
<dbReference type="STRING" id="1088818.A0A2I0AD96"/>
<evidence type="ECO:0000256" key="3">
    <source>
        <dbReference type="ARBA" id="ARBA00022496"/>
    </source>
</evidence>
<feature type="transmembrane region" description="Helical" evidence="9">
    <location>
        <begin position="195"/>
        <end position="217"/>
    </location>
</feature>
<evidence type="ECO:0000256" key="8">
    <source>
        <dbReference type="ARBA" id="ARBA00044464"/>
    </source>
</evidence>
<comment type="subcellular location">
    <subcellularLocation>
        <location evidence="1 9">Vacuole membrane</location>
        <topology evidence="1 9">Multi-pass membrane protein</topology>
    </subcellularLocation>
</comment>
<keyword evidence="5 9" id="KW-0812">Transmembrane</keyword>
<dbReference type="AlphaFoldDB" id="A0A2I0AD96"/>
<gene>
    <name evidence="10" type="ORF">AXF42_Ash020909</name>
</gene>
<dbReference type="GO" id="GO:0030026">
    <property type="term" value="P:intracellular manganese ion homeostasis"/>
    <property type="evidence" value="ECO:0007669"/>
    <property type="project" value="InterPro"/>
</dbReference>
<feature type="transmembrane region" description="Helical" evidence="9">
    <location>
        <begin position="79"/>
        <end position="105"/>
    </location>
</feature>
<reference evidence="10 11" key="1">
    <citation type="journal article" date="2017" name="Nature">
        <title>The Apostasia genome and the evolution of orchids.</title>
        <authorList>
            <person name="Zhang G.Q."/>
            <person name="Liu K.W."/>
            <person name="Li Z."/>
            <person name="Lohaus R."/>
            <person name="Hsiao Y.Y."/>
            <person name="Niu S.C."/>
            <person name="Wang J.Y."/>
            <person name="Lin Y.C."/>
            <person name="Xu Q."/>
            <person name="Chen L.J."/>
            <person name="Yoshida K."/>
            <person name="Fujiwara S."/>
            <person name="Wang Z.W."/>
            <person name="Zhang Y.Q."/>
            <person name="Mitsuda N."/>
            <person name="Wang M."/>
            <person name="Liu G.H."/>
            <person name="Pecoraro L."/>
            <person name="Huang H.X."/>
            <person name="Xiao X.J."/>
            <person name="Lin M."/>
            <person name="Wu X.Y."/>
            <person name="Wu W.L."/>
            <person name="Chen Y.Y."/>
            <person name="Chang S.B."/>
            <person name="Sakamoto S."/>
            <person name="Ohme-Takagi M."/>
            <person name="Yagi M."/>
            <person name="Zeng S.J."/>
            <person name="Shen C.Y."/>
            <person name="Yeh C.M."/>
            <person name="Luo Y.B."/>
            <person name="Tsai W.C."/>
            <person name="Van de Peer Y."/>
            <person name="Liu Z.J."/>
        </authorList>
    </citation>
    <scope>NUCLEOTIDE SEQUENCE [LARGE SCALE GENOMIC DNA]</scope>
    <source>
        <strain evidence="11">cv. Shenzhen</strain>
        <tissue evidence="10">Stem</tissue>
    </source>
</reference>
<evidence type="ECO:0000256" key="6">
    <source>
        <dbReference type="ARBA" id="ARBA00022989"/>
    </source>
</evidence>
<evidence type="ECO:0000256" key="2">
    <source>
        <dbReference type="ARBA" id="ARBA00007049"/>
    </source>
</evidence>
<dbReference type="GO" id="GO:0005384">
    <property type="term" value="F:manganese ion transmembrane transporter activity"/>
    <property type="evidence" value="ECO:0007669"/>
    <property type="project" value="InterPro"/>
</dbReference>
<evidence type="ECO:0000313" key="11">
    <source>
        <dbReference type="Proteomes" id="UP000236161"/>
    </source>
</evidence>
<evidence type="ECO:0000256" key="9">
    <source>
        <dbReference type="RuleBase" id="RU369115"/>
    </source>
</evidence>
<dbReference type="OrthoDB" id="73465at2759"/>
<feature type="transmembrane region" description="Helical" evidence="9">
    <location>
        <begin position="48"/>
        <end position="73"/>
    </location>
</feature>
<dbReference type="Proteomes" id="UP000236161">
    <property type="component" value="Unassembled WGS sequence"/>
</dbReference>
<evidence type="ECO:0000256" key="5">
    <source>
        <dbReference type="ARBA" id="ARBA00022692"/>
    </source>
</evidence>
<evidence type="ECO:0000256" key="4">
    <source>
        <dbReference type="ARBA" id="ARBA00022554"/>
    </source>
</evidence>
<keyword evidence="9" id="KW-0813">Transport</keyword>
<comment type="catalytic activity">
    <reaction evidence="8">
        <text>Fe(2+)(in) = Fe(2+)(out)</text>
        <dbReference type="Rhea" id="RHEA:28486"/>
        <dbReference type="ChEBI" id="CHEBI:29033"/>
    </reaction>
    <physiologicalReaction direction="left-to-right" evidence="8">
        <dbReference type="Rhea" id="RHEA:28487"/>
    </physiologicalReaction>
</comment>
<comment type="similarity">
    <text evidence="2 9">Belongs to the CCC1 family.</text>
</comment>
<feature type="transmembrane region" description="Helical" evidence="9">
    <location>
        <begin position="160"/>
        <end position="183"/>
    </location>
</feature>
<proteinExistence type="inferred from homology"/>
<keyword evidence="7 9" id="KW-0472">Membrane</keyword>
<comment type="function">
    <text evidence="9">Vacuolar Fe(2+) uptake transporter.</text>
</comment>
<evidence type="ECO:0000256" key="1">
    <source>
        <dbReference type="ARBA" id="ARBA00004128"/>
    </source>
</evidence>
<protein>
    <recommendedName>
        <fullName evidence="9">Vacuolar iron transporter</fullName>
    </recommendedName>
</protein>
<feature type="transmembrane region" description="Helical" evidence="9">
    <location>
        <begin position="132"/>
        <end position="154"/>
    </location>
</feature>
<keyword evidence="3" id="KW-0410">Iron transport</keyword>
<dbReference type="GO" id="GO:0005381">
    <property type="term" value="F:iron ion transmembrane transporter activity"/>
    <property type="evidence" value="ECO:0007669"/>
    <property type="project" value="UniProtKB-UniRule"/>
</dbReference>
<accession>A0A2I0AD96</accession>
<organism evidence="10 11">
    <name type="scientific">Apostasia shenzhenica</name>
    <dbReference type="NCBI Taxonomy" id="1088818"/>
    <lineage>
        <taxon>Eukaryota</taxon>
        <taxon>Viridiplantae</taxon>
        <taxon>Streptophyta</taxon>
        <taxon>Embryophyta</taxon>
        <taxon>Tracheophyta</taxon>
        <taxon>Spermatophyta</taxon>
        <taxon>Magnoliopsida</taxon>
        <taxon>Liliopsida</taxon>
        <taxon>Asparagales</taxon>
        <taxon>Orchidaceae</taxon>
        <taxon>Apostasioideae</taxon>
        <taxon>Apostasia</taxon>
    </lineage>
</organism>
<dbReference type="GO" id="GO:0005774">
    <property type="term" value="C:vacuolar membrane"/>
    <property type="evidence" value="ECO:0007669"/>
    <property type="project" value="UniProtKB-SubCell"/>
</dbReference>
<sequence length="225" mass="23023">MASSNVASDTHAISLPRVPPPSTILSIVLRETELPPAISKDYSARAQWLRAAVLGANDGLVSVASIMIGVGAVNQNSHAMLISGLAGLIAGASSMAVGEFVSVYTQYDIELAQMKRENITPEKRNLPSPSKAAAASGIAFTMGAVLPLLAGAFIDSWVARVAVVSSVSSVGLVVFGAIGAFLGGAAGITKSAARVLVGGWTAMLLSYGVLRLANIVFNININDSS</sequence>
<dbReference type="Pfam" id="PF01988">
    <property type="entry name" value="VIT1"/>
    <property type="match status" value="2"/>
</dbReference>